<organism evidence="2 3">
    <name type="scientific">Pseudomonas sihuiensis</name>
    <dbReference type="NCBI Taxonomy" id="1274359"/>
    <lineage>
        <taxon>Bacteria</taxon>
        <taxon>Pseudomonadati</taxon>
        <taxon>Pseudomonadota</taxon>
        <taxon>Gammaproteobacteria</taxon>
        <taxon>Pseudomonadales</taxon>
        <taxon>Pseudomonadaceae</taxon>
        <taxon>Pseudomonas</taxon>
    </lineage>
</organism>
<dbReference type="InterPro" id="IPR025474">
    <property type="entry name" value="DUF4325"/>
</dbReference>
<evidence type="ECO:0000259" key="1">
    <source>
        <dbReference type="Pfam" id="PF14213"/>
    </source>
</evidence>
<dbReference type="Pfam" id="PF14213">
    <property type="entry name" value="DUF4325"/>
    <property type="match status" value="1"/>
</dbReference>
<dbReference type="AlphaFoldDB" id="A0A1H2LQK9"/>
<keyword evidence="3" id="KW-1185">Reference proteome</keyword>
<feature type="domain" description="DUF4325" evidence="1">
    <location>
        <begin position="26"/>
        <end position="74"/>
    </location>
</feature>
<accession>A0A1H2LQK9</accession>
<evidence type="ECO:0000313" key="3">
    <source>
        <dbReference type="Proteomes" id="UP000198675"/>
    </source>
</evidence>
<proteinExistence type="predicted"/>
<protein>
    <recommendedName>
        <fullName evidence="1">DUF4325 domain-containing protein</fullName>
    </recommendedName>
</protein>
<gene>
    <name evidence="2" type="ORF">SAMN05216363_1982</name>
</gene>
<dbReference type="RefSeq" id="WP_092376403.1">
    <property type="nucleotide sequence ID" value="NZ_LT629797.1"/>
</dbReference>
<sequence>MTTINVNVVDFSEFPGPRYEQHGPNSGERFRREVLLEAISKKPEKIIVNLDGVLGYGSSFLEEAFGGLIRDGVQSEVALEIANNLISEIDPSLKIEITEYIKEAIEHRNKNARNS</sequence>
<name>A0A1H2LQK9_9PSED</name>
<evidence type="ECO:0000313" key="2">
    <source>
        <dbReference type="EMBL" id="SDU82958.1"/>
    </source>
</evidence>
<dbReference type="Proteomes" id="UP000198675">
    <property type="component" value="Chromosome I"/>
</dbReference>
<reference evidence="3" key="1">
    <citation type="submission" date="2016-10" db="EMBL/GenBank/DDBJ databases">
        <authorList>
            <person name="Varghese N."/>
            <person name="Submissions S."/>
        </authorList>
    </citation>
    <scope>NUCLEOTIDE SEQUENCE [LARGE SCALE GENOMIC DNA]</scope>
    <source>
        <strain evidence="3">KCTC 32246</strain>
    </source>
</reference>
<dbReference type="EMBL" id="LT629797">
    <property type="protein sequence ID" value="SDU82958.1"/>
    <property type="molecule type" value="Genomic_DNA"/>
</dbReference>